<proteinExistence type="predicted"/>
<organism evidence="2 3">
    <name type="scientific">Sphingobium terrigena</name>
    <dbReference type="NCBI Taxonomy" id="2304063"/>
    <lineage>
        <taxon>Bacteria</taxon>
        <taxon>Pseudomonadati</taxon>
        <taxon>Pseudomonadota</taxon>
        <taxon>Alphaproteobacteria</taxon>
        <taxon>Sphingomonadales</taxon>
        <taxon>Sphingomonadaceae</taxon>
        <taxon>Sphingobium</taxon>
    </lineage>
</organism>
<comment type="caution">
    <text evidence="2">The sequence shown here is derived from an EMBL/GenBank/DDBJ whole genome shotgun (WGS) entry which is preliminary data.</text>
</comment>
<name>A0A418YYC9_9SPHN</name>
<dbReference type="InterPro" id="IPR036390">
    <property type="entry name" value="WH_DNA-bd_sf"/>
</dbReference>
<dbReference type="OrthoDB" id="8446812at2"/>
<dbReference type="InterPro" id="IPR036388">
    <property type="entry name" value="WH-like_DNA-bd_sf"/>
</dbReference>
<feature type="region of interest" description="Disordered" evidence="1">
    <location>
        <begin position="220"/>
        <end position="240"/>
    </location>
</feature>
<feature type="region of interest" description="Disordered" evidence="1">
    <location>
        <begin position="478"/>
        <end position="502"/>
    </location>
</feature>
<protein>
    <submittedName>
        <fullName evidence="2">MarR family transcriptional regulator</fullName>
    </submittedName>
</protein>
<dbReference type="SUPFAM" id="SSF46785">
    <property type="entry name" value="Winged helix' DNA-binding domain"/>
    <property type="match status" value="1"/>
</dbReference>
<dbReference type="AlphaFoldDB" id="A0A418YYC9"/>
<dbReference type="Proteomes" id="UP000283469">
    <property type="component" value="Unassembled WGS sequence"/>
</dbReference>
<keyword evidence="3" id="KW-1185">Reference proteome</keyword>
<dbReference type="EMBL" id="QVRA01000001">
    <property type="protein sequence ID" value="RJG57878.1"/>
    <property type="molecule type" value="Genomic_DNA"/>
</dbReference>
<reference evidence="2 3" key="1">
    <citation type="submission" date="2018-08" db="EMBL/GenBank/DDBJ databases">
        <title>Sphingobium sp. EO9.</title>
        <authorList>
            <person name="Park Y."/>
            <person name="Kim K.H."/>
            <person name="Jeon C.O."/>
        </authorList>
    </citation>
    <scope>NUCLEOTIDE SEQUENCE [LARGE SCALE GENOMIC DNA]</scope>
    <source>
        <strain evidence="2 3">EO9</strain>
    </source>
</reference>
<sequence>MLIRRSAMGLALTRRRLGLGILPEHLGWRHDTQLDRDMPEIPHGRIAHDLAIAIEMEGGAAGHGRFAGRRHAEEVGLVDRFPDPLHHAPFVIFIVATEQDGGCLTRIFGVGIFGRLALAQLPAAGPGLAAIITDHIEIMEADRTAGILVGEGQECGIELIAVGDGLIKRGIFEHERIGIIIDDLFGAVEKSPDPILRGRKAHRPGTLEATCHDRRWQHERAGGRRAHSQGGPAGRGHQPARGLMSSCVDCVHRSSSWRFRISIVPIAILCNNSTVHILHCFQKPMNALSLGADQLRKSMTIDIATERKKRGKAAAKGVEGPPRALVGELLNFFYPIHYRIGMDLETVMCQGRISRKQAAILWLIHSRAEADGWVRRKEIETRLATWFEMSNSNVSKLLRELSKPPLSLVSQVENPDSGREKVVRLTELGEEFVNGMVQASVDYLAGQLSHITSDELRWGVDFFALSFRTSAREARLNGKVPHLAPPPGEIEGTNKRTLPTKS</sequence>
<gene>
    <name evidence="2" type="ORF">D0Z70_01290</name>
</gene>
<evidence type="ECO:0000313" key="3">
    <source>
        <dbReference type="Proteomes" id="UP000283469"/>
    </source>
</evidence>
<evidence type="ECO:0000313" key="2">
    <source>
        <dbReference type="EMBL" id="RJG57878.1"/>
    </source>
</evidence>
<accession>A0A418YYC9</accession>
<evidence type="ECO:0000256" key="1">
    <source>
        <dbReference type="SAM" id="MobiDB-lite"/>
    </source>
</evidence>
<dbReference type="Gene3D" id="1.10.10.10">
    <property type="entry name" value="Winged helix-like DNA-binding domain superfamily/Winged helix DNA-binding domain"/>
    <property type="match status" value="1"/>
</dbReference>